<comment type="similarity">
    <text evidence="1 6">Belongs to the XseB family.</text>
</comment>
<reference evidence="7" key="1">
    <citation type="submission" date="2020-06" db="EMBL/GenBank/DDBJ databases">
        <title>Characterization of fructooligosaccharide metabolism and fructooligosaccharide-degrading enzymes in human commensal butyrate producers.</title>
        <authorList>
            <person name="Tanno H."/>
            <person name="Fujii T."/>
            <person name="Hirano K."/>
            <person name="Maeno S."/>
            <person name="Tonozuka T."/>
            <person name="Sakamoto M."/>
            <person name="Ohkuma M."/>
            <person name="Tochio T."/>
            <person name="Endo A."/>
        </authorList>
    </citation>
    <scope>NUCLEOTIDE SEQUENCE</scope>
    <source>
        <strain evidence="7">JCM 31265</strain>
    </source>
</reference>
<keyword evidence="3 6" id="KW-0540">Nuclease</keyword>
<organism evidence="7 8">
    <name type="scientific">Coprococcus eutactus</name>
    <dbReference type="NCBI Taxonomy" id="33043"/>
    <lineage>
        <taxon>Bacteria</taxon>
        <taxon>Bacillati</taxon>
        <taxon>Bacillota</taxon>
        <taxon>Clostridia</taxon>
        <taxon>Lachnospirales</taxon>
        <taxon>Lachnospiraceae</taxon>
        <taxon>Coprococcus</taxon>
    </lineage>
</organism>
<dbReference type="GO" id="GO:0006308">
    <property type="term" value="P:DNA catabolic process"/>
    <property type="evidence" value="ECO:0007669"/>
    <property type="project" value="UniProtKB-UniRule"/>
</dbReference>
<dbReference type="RefSeq" id="WP_015533558.1">
    <property type="nucleotide sequence ID" value="NZ_BLYL01000005.1"/>
</dbReference>
<dbReference type="Gene3D" id="1.10.287.1040">
    <property type="entry name" value="Exonuclease VII, small subunit"/>
    <property type="match status" value="1"/>
</dbReference>
<protein>
    <recommendedName>
        <fullName evidence="6">Exodeoxyribonuclease 7 small subunit</fullName>
        <ecNumber evidence="6">3.1.11.6</ecNumber>
    </recommendedName>
    <alternativeName>
        <fullName evidence="6">Exodeoxyribonuclease VII small subunit</fullName>
        <shortName evidence="6">Exonuclease VII small subunit</shortName>
    </alternativeName>
</protein>
<dbReference type="Proteomes" id="UP000660047">
    <property type="component" value="Unassembled WGS sequence"/>
</dbReference>
<name>A0AAI9NYJ5_9FIRM</name>
<keyword evidence="2 6" id="KW-0963">Cytoplasm</keyword>
<dbReference type="EMBL" id="BLYL01000005">
    <property type="protein sequence ID" value="GFO94100.1"/>
    <property type="molecule type" value="Genomic_DNA"/>
</dbReference>
<comment type="catalytic activity">
    <reaction evidence="6">
        <text>Exonucleolytic cleavage in either 5'- to 3'- or 3'- to 5'-direction to yield nucleoside 5'-phosphates.</text>
        <dbReference type="EC" id="3.1.11.6"/>
    </reaction>
</comment>
<dbReference type="InterPro" id="IPR003761">
    <property type="entry name" value="Exonuc_VII_S"/>
</dbReference>
<evidence type="ECO:0000256" key="1">
    <source>
        <dbReference type="ARBA" id="ARBA00009998"/>
    </source>
</evidence>
<evidence type="ECO:0000256" key="5">
    <source>
        <dbReference type="ARBA" id="ARBA00022839"/>
    </source>
</evidence>
<keyword evidence="4 6" id="KW-0378">Hydrolase</keyword>
<keyword evidence="5 6" id="KW-0269">Exonuclease</keyword>
<gene>
    <name evidence="6" type="primary">xseB</name>
    <name evidence="7" type="ORF">COEU31_11460</name>
</gene>
<dbReference type="Pfam" id="PF02609">
    <property type="entry name" value="Exonuc_VII_S"/>
    <property type="match status" value="1"/>
</dbReference>
<evidence type="ECO:0000256" key="2">
    <source>
        <dbReference type="ARBA" id="ARBA00022490"/>
    </source>
</evidence>
<sequence>MAEDTQNMDTADTLQDVSIEEALARLDEIAAALENTDTGLKESMELYSEGVQLINRCRNYLCDVEKEMITLSGQEEA</sequence>
<dbReference type="GO" id="GO:0008855">
    <property type="term" value="F:exodeoxyribonuclease VII activity"/>
    <property type="evidence" value="ECO:0007669"/>
    <property type="project" value="UniProtKB-UniRule"/>
</dbReference>
<evidence type="ECO:0000256" key="3">
    <source>
        <dbReference type="ARBA" id="ARBA00022722"/>
    </source>
</evidence>
<comment type="caution">
    <text evidence="7">The sequence shown here is derived from an EMBL/GenBank/DDBJ whole genome shotgun (WGS) entry which is preliminary data.</text>
</comment>
<proteinExistence type="inferred from homology"/>
<evidence type="ECO:0000313" key="7">
    <source>
        <dbReference type="EMBL" id="GFO94100.1"/>
    </source>
</evidence>
<evidence type="ECO:0000256" key="4">
    <source>
        <dbReference type="ARBA" id="ARBA00022801"/>
    </source>
</evidence>
<comment type="subcellular location">
    <subcellularLocation>
        <location evidence="6">Cytoplasm</location>
    </subcellularLocation>
</comment>
<dbReference type="HAMAP" id="MF_00337">
    <property type="entry name" value="Exonuc_7_S"/>
    <property type="match status" value="1"/>
</dbReference>
<comment type="subunit">
    <text evidence="6">Heterooligomer composed of large and small subunits.</text>
</comment>
<dbReference type="AlphaFoldDB" id="A0AAI9NYJ5"/>
<dbReference type="NCBIfam" id="TIGR01280">
    <property type="entry name" value="xseB"/>
    <property type="match status" value="1"/>
</dbReference>
<evidence type="ECO:0000313" key="8">
    <source>
        <dbReference type="Proteomes" id="UP000660047"/>
    </source>
</evidence>
<dbReference type="PIRSF" id="PIRSF006488">
    <property type="entry name" value="Exonuc_VII_S"/>
    <property type="match status" value="1"/>
</dbReference>
<dbReference type="InterPro" id="IPR037004">
    <property type="entry name" value="Exonuc_VII_ssu_sf"/>
</dbReference>
<dbReference type="GO" id="GO:0005737">
    <property type="term" value="C:cytoplasm"/>
    <property type="evidence" value="ECO:0007669"/>
    <property type="project" value="UniProtKB-SubCell"/>
</dbReference>
<dbReference type="SUPFAM" id="SSF116842">
    <property type="entry name" value="XseB-like"/>
    <property type="match status" value="1"/>
</dbReference>
<dbReference type="GO" id="GO:0009318">
    <property type="term" value="C:exodeoxyribonuclease VII complex"/>
    <property type="evidence" value="ECO:0007669"/>
    <property type="project" value="UniProtKB-UniRule"/>
</dbReference>
<comment type="function">
    <text evidence="6">Bidirectionally degrades single-stranded DNA into large acid-insoluble oligonucleotides, which are then degraded further into small acid-soluble oligonucleotides.</text>
</comment>
<dbReference type="EC" id="3.1.11.6" evidence="6"/>
<accession>A0AAI9NYJ5</accession>
<evidence type="ECO:0000256" key="6">
    <source>
        <dbReference type="HAMAP-Rule" id="MF_00337"/>
    </source>
</evidence>